<protein>
    <submittedName>
        <fullName evidence="1">DUF5119 domain-containing protein</fullName>
    </submittedName>
</protein>
<organism evidence="1 2">
    <name type="scientific">Bacteroides eggerthii</name>
    <dbReference type="NCBI Taxonomy" id="28111"/>
    <lineage>
        <taxon>Bacteria</taxon>
        <taxon>Pseudomonadati</taxon>
        <taxon>Bacteroidota</taxon>
        <taxon>Bacteroidia</taxon>
        <taxon>Bacteroidales</taxon>
        <taxon>Bacteroidaceae</taxon>
        <taxon>Bacteroides</taxon>
    </lineage>
</organism>
<name>A0A7X9XIN1_9BACE</name>
<dbReference type="RefSeq" id="WP_168947729.1">
    <property type="nucleotide sequence ID" value="NZ_JABAGL010000013.1"/>
</dbReference>
<dbReference type="AlphaFoldDB" id="A0A7X9XIN1"/>
<evidence type="ECO:0000313" key="1">
    <source>
        <dbReference type="EMBL" id="NME86461.1"/>
    </source>
</evidence>
<evidence type="ECO:0000313" key="2">
    <source>
        <dbReference type="Proteomes" id="UP000520291"/>
    </source>
</evidence>
<dbReference type="EMBL" id="JABAGL010000013">
    <property type="protein sequence ID" value="NME86461.1"/>
    <property type="molecule type" value="Genomic_DNA"/>
</dbReference>
<dbReference type="Proteomes" id="UP000520291">
    <property type="component" value="Unassembled WGS sequence"/>
</dbReference>
<gene>
    <name evidence="1" type="ORF">HF841_10595</name>
</gene>
<comment type="caution">
    <text evidence="1">The sequence shown here is derived from an EMBL/GenBank/DDBJ whole genome shotgun (WGS) entry which is preliminary data.</text>
</comment>
<accession>A0A7X9XIN1</accession>
<sequence length="305" mass="32690">MKMTNLVWPFVLLTAFPACTEIGLDYRKEEGTVVIAPDWSAFACPASACYRFYAAGSEEAAYESEDASAESFSLVLPVGGYHLLAYNTDARGVAFTGLDHRSKAEVRLTSEAQPGGIYSWSVDNVEVPLRSAVQHTPVPRSLVRQMVLHFRVTGMEEAMVLEGRLNGVYPSVFLLSGSPSAESVAAAPETNTKFAATLAPTETRDALPTYMASADVRLLGLLSPELGACYDCRLHLQVGNAAGETYGATVDMNKTVTDIINSYEGELPLDKTIEVSVGINLLNTVLTAVVKGWTEGSGEGEVGTY</sequence>
<reference evidence="1 2" key="1">
    <citation type="submission" date="2020-04" db="EMBL/GenBank/DDBJ databases">
        <authorList>
            <person name="Hitch T.C.A."/>
            <person name="Wylensek D."/>
            <person name="Clavel T."/>
        </authorList>
    </citation>
    <scope>NUCLEOTIDE SEQUENCE [LARGE SCALE GENOMIC DNA]</scope>
    <source>
        <strain evidence="1 2">WCA3-601-WT-5E</strain>
    </source>
</reference>
<proteinExistence type="predicted"/>